<dbReference type="Proteomes" id="UP000722336">
    <property type="component" value="Unassembled WGS sequence"/>
</dbReference>
<keyword evidence="5" id="KW-1185">Reference proteome</keyword>
<accession>A0ABS6SEQ7</accession>
<dbReference type="InterPro" id="IPR003329">
    <property type="entry name" value="Cytidylyl_trans"/>
</dbReference>
<dbReference type="PANTHER" id="PTHR42866">
    <property type="entry name" value="3-DEOXY-MANNO-OCTULOSONATE CYTIDYLYLTRANSFERASE"/>
    <property type="match status" value="1"/>
</dbReference>
<evidence type="ECO:0000256" key="3">
    <source>
        <dbReference type="ARBA" id="ARBA00022985"/>
    </source>
</evidence>
<keyword evidence="1" id="KW-0808">Transferase</keyword>
<dbReference type="EMBL" id="JAGSPA010000003">
    <property type="protein sequence ID" value="MBV7256887.1"/>
    <property type="molecule type" value="Genomic_DNA"/>
</dbReference>
<comment type="caution">
    <text evidence="4">The sequence shown here is derived from an EMBL/GenBank/DDBJ whole genome shotgun (WGS) entry which is preliminary data.</text>
</comment>
<dbReference type="GO" id="GO:0016779">
    <property type="term" value="F:nucleotidyltransferase activity"/>
    <property type="evidence" value="ECO:0007669"/>
    <property type="project" value="UniProtKB-KW"/>
</dbReference>
<organism evidence="4 5">
    <name type="scientific">Pacificimonas pallii</name>
    <dbReference type="NCBI Taxonomy" id="2827236"/>
    <lineage>
        <taxon>Bacteria</taxon>
        <taxon>Pseudomonadati</taxon>
        <taxon>Pseudomonadota</taxon>
        <taxon>Alphaproteobacteria</taxon>
        <taxon>Sphingomonadales</taxon>
        <taxon>Sphingosinicellaceae</taxon>
        <taxon>Pacificimonas</taxon>
    </lineage>
</organism>
<keyword evidence="2 4" id="KW-0548">Nucleotidyltransferase</keyword>
<dbReference type="NCBIfam" id="NF003950">
    <property type="entry name" value="PRK05450.1-3"/>
    <property type="match status" value="1"/>
</dbReference>
<dbReference type="RefSeq" id="WP_218446285.1">
    <property type="nucleotide sequence ID" value="NZ_JAGSPA010000003.1"/>
</dbReference>
<name>A0ABS6SEQ7_9SPHN</name>
<protein>
    <submittedName>
        <fullName evidence="4">3-deoxy-manno-octulosonate cytidylyltransferase</fullName>
    </submittedName>
</protein>
<evidence type="ECO:0000313" key="4">
    <source>
        <dbReference type="EMBL" id="MBV7256887.1"/>
    </source>
</evidence>
<sequence>MSTCILIPARYQSQRFPGKPLAMLSGADGSGKSLIQRTWEAACASADDADVHVVTDDTRIADAARAFGADVLMTPADCRNGTERCAAALALLPHADMIVNLQGDSPLTPRGAIPALLDRLRDRPKACMSTPMFRARDDVRARLIADAAEGRVGGTCVLADAEGRALYFSKHLLPFGVERDKEIPIYLHLGVYAYRREALMAYPGLTMSSAERAEGLEQLRFLHAGMRVDAVEIDAPGAFWEVNNPEDVSIVEAALAAQGMS</sequence>
<keyword evidence="3" id="KW-0448">Lipopolysaccharide biosynthesis</keyword>
<reference evidence="4 5" key="1">
    <citation type="submission" date="2021-04" db="EMBL/GenBank/DDBJ databases">
        <authorList>
            <person name="Pira H."/>
            <person name="Risdian C."/>
            <person name="Wink J."/>
        </authorList>
    </citation>
    <scope>NUCLEOTIDE SEQUENCE [LARGE SCALE GENOMIC DNA]</scope>
    <source>
        <strain evidence="4 5">WHA3</strain>
    </source>
</reference>
<dbReference type="CDD" id="cd02517">
    <property type="entry name" value="CMP-KDO-Synthetase"/>
    <property type="match status" value="1"/>
</dbReference>
<evidence type="ECO:0000256" key="2">
    <source>
        <dbReference type="ARBA" id="ARBA00022695"/>
    </source>
</evidence>
<evidence type="ECO:0000256" key="1">
    <source>
        <dbReference type="ARBA" id="ARBA00022679"/>
    </source>
</evidence>
<dbReference type="NCBIfam" id="NF003952">
    <property type="entry name" value="PRK05450.1-5"/>
    <property type="match status" value="1"/>
</dbReference>
<proteinExistence type="predicted"/>
<evidence type="ECO:0000313" key="5">
    <source>
        <dbReference type="Proteomes" id="UP000722336"/>
    </source>
</evidence>
<gene>
    <name evidence="4" type="ORF">KCG44_08830</name>
</gene>
<dbReference type="Pfam" id="PF02348">
    <property type="entry name" value="CTP_transf_3"/>
    <property type="match status" value="1"/>
</dbReference>
<dbReference type="PANTHER" id="PTHR42866:SF2">
    <property type="entry name" value="3-DEOXY-MANNO-OCTULOSONATE CYTIDYLYLTRANSFERASE, MITOCHONDRIAL"/>
    <property type="match status" value="1"/>
</dbReference>
<dbReference type="InterPro" id="IPR004528">
    <property type="entry name" value="KdsB"/>
</dbReference>